<feature type="domain" description="Glycosyl hydrolase family 13 catalytic" evidence="2">
    <location>
        <begin position="100"/>
        <end position="525"/>
    </location>
</feature>
<dbReference type="Gene3D" id="3.20.20.80">
    <property type="entry name" value="Glycosidases"/>
    <property type="match status" value="1"/>
</dbReference>
<dbReference type="SUPFAM" id="SSF81296">
    <property type="entry name" value="E set domains"/>
    <property type="match status" value="1"/>
</dbReference>
<dbReference type="Pfam" id="PF02922">
    <property type="entry name" value="CBM_48"/>
    <property type="match status" value="1"/>
</dbReference>
<dbReference type="Gene3D" id="2.60.40.10">
    <property type="entry name" value="Immunoglobulins"/>
    <property type="match status" value="1"/>
</dbReference>
<dbReference type="InterPro" id="IPR004193">
    <property type="entry name" value="Glyco_hydro_13_N"/>
</dbReference>
<dbReference type="EMBL" id="LNNH01000028">
    <property type="protein sequence ID" value="KWW17334.1"/>
    <property type="molecule type" value="Genomic_DNA"/>
</dbReference>
<proteinExistence type="inferred from homology"/>
<dbReference type="SUPFAM" id="SSF51445">
    <property type="entry name" value="(Trans)glycosidases"/>
    <property type="match status" value="1"/>
</dbReference>
<dbReference type="InterPro" id="IPR011840">
    <property type="entry name" value="PulA_typeI"/>
</dbReference>
<dbReference type="InterPro" id="IPR013783">
    <property type="entry name" value="Ig-like_fold"/>
</dbReference>
<dbReference type="InterPro" id="IPR017853">
    <property type="entry name" value="GH"/>
</dbReference>
<dbReference type="GO" id="GO:0004553">
    <property type="term" value="F:hydrolase activity, hydrolyzing O-glycosyl compounds"/>
    <property type="evidence" value="ECO:0007669"/>
    <property type="project" value="InterPro"/>
</dbReference>
<evidence type="ECO:0000256" key="1">
    <source>
        <dbReference type="ARBA" id="ARBA00008061"/>
    </source>
</evidence>
<dbReference type="SMART" id="SM00642">
    <property type="entry name" value="Aamy"/>
    <property type="match status" value="1"/>
</dbReference>
<keyword evidence="4" id="KW-1185">Reference proteome</keyword>
<dbReference type="InterPro" id="IPR014756">
    <property type="entry name" value="Ig_E-set"/>
</dbReference>
<sequence length="621" mass="70511">MDRLYFFDGKDLGNTYHKDKTCFRLWAPAASEAKLVTYEQWDDSAGLEIEMARSEKGTWFAELCGDHDGLIYTYKVKIGEVWDEAVDPYVRAVTVNGDKGVVVDLADTNPKKWTHDKPPLDEPEDIIIYELHIRDLSIHPESGITQKGKFLGVIEEGTKGPKGVKTGLDHIKDLGVTHVQFIPIFDFATVNETKLKEPQYNWGYDPKNYNAPEGSYSTDPYQSKVRIRELKEMIQALHDHGLRVIMDVVYNHVYTVADSNFNKLVPTYFFRYNDDGTLSNGTGVGNDTASERKMMRKFIVESVAYWAKEYNLDGFRFDLMGIHDVATMNEVKKTLAEIDPTIIVLGEGWDMNTPLPQEQKANQKNAYKMPGIAHFNDAIRDGLKGFVMDKHDKGFINGKPGMEDIIRKSIAAGLHYDDQIATYQTPDQVINYVEAHDNFTLWDKLAITNPEASETERKQMHKLASAIVLLSQGIPMIHAGQEFMRSKEGDENSYQSSDWINRLDWKRRADFNTEVEYMKGLISIRKNHSAFRLSTPEEIEQCLQFIDAPPNVVAFTLVTEDSRLAVIHNANWQSINLALPQQGDWSVLANGQLAGLEEIERIKGNQITVPPLSSYVLKKLS</sequence>
<dbReference type="Pfam" id="PF21653">
    <property type="entry name" value="pulA_all-beta"/>
    <property type="match status" value="1"/>
</dbReference>
<dbReference type="Gene3D" id="2.60.40.1180">
    <property type="entry name" value="Golgi alpha-mannosidase II"/>
    <property type="match status" value="1"/>
</dbReference>
<dbReference type="Pfam" id="PF00128">
    <property type="entry name" value="Alpha-amylase"/>
    <property type="match status" value="1"/>
</dbReference>
<comment type="similarity">
    <text evidence="1">Belongs to the glycosyl hydrolase 13 family.</text>
</comment>
<dbReference type="CDD" id="cd11341">
    <property type="entry name" value="AmyAc_Pullulanase_LD-like"/>
    <property type="match status" value="1"/>
</dbReference>
<evidence type="ECO:0000313" key="4">
    <source>
        <dbReference type="Proteomes" id="UP000064189"/>
    </source>
</evidence>
<dbReference type="AlphaFoldDB" id="A0A109MWI1"/>
<gene>
    <name evidence="3" type="ORF">AS888_22285</name>
</gene>
<dbReference type="SUPFAM" id="SSF51011">
    <property type="entry name" value="Glycosyl hydrolase domain"/>
    <property type="match status" value="1"/>
</dbReference>
<dbReference type="Proteomes" id="UP000064189">
    <property type="component" value="Unassembled WGS sequence"/>
</dbReference>
<evidence type="ECO:0000313" key="3">
    <source>
        <dbReference type="EMBL" id="KWW17334.1"/>
    </source>
</evidence>
<name>A0A109MWI1_9BACI</name>
<dbReference type="InterPro" id="IPR006047">
    <property type="entry name" value="GH13_cat_dom"/>
</dbReference>
<dbReference type="InterPro" id="IPR049117">
    <property type="entry name" value="pulA_all-beta"/>
</dbReference>
<protein>
    <recommendedName>
        <fullName evidence="2">Glycosyl hydrolase family 13 catalytic domain-containing protein</fullName>
    </recommendedName>
</protein>
<dbReference type="PANTHER" id="PTHR43002">
    <property type="entry name" value="GLYCOGEN DEBRANCHING ENZYME"/>
    <property type="match status" value="1"/>
</dbReference>
<accession>A0A109MWI1</accession>
<reference evidence="3 4" key="1">
    <citation type="submission" date="2015-11" db="EMBL/GenBank/DDBJ databases">
        <title>Genome Sequence of Bacillus simplex strain VanAntwerpen2.</title>
        <authorList>
            <person name="Couger M.B."/>
        </authorList>
    </citation>
    <scope>NUCLEOTIDE SEQUENCE [LARGE SCALE GENOMIC DNA]</scope>
    <source>
        <strain evidence="3 4">VanAntwerpen02</strain>
    </source>
</reference>
<dbReference type="GO" id="GO:0005975">
    <property type="term" value="P:carbohydrate metabolic process"/>
    <property type="evidence" value="ECO:0007669"/>
    <property type="project" value="InterPro"/>
</dbReference>
<dbReference type="CDD" id="cd02860">
    <property type="entry name" value="E_set_Pullulanase"/>
    <property type="match status" value="1"/>
</dbReference>
<evidence type="ECO:0000259" key="2">
    <source>
        <dbReference type="SMART" id="SM00642"/>
    </source>
</evidence>
<dbReference type="InterPro" id="IPR013780">
    <property type="entry name" value="Glyco_hydro_b"/>
</dbReference>
<organism evidence="3 4">
    <name type="scientific">Peribacillus simplex</name>
    <dbReference type="NCBI Taxonomy" id="1478"/>
    <lineage>
        <taxon>Bacteria</taxon>
        <taxon>Bacillati</taxon>
        <taxon>Bacillota</taxon>
        <taxon>Bacilli</taxon>
        <taxon>Bacillales</taxon>
        <taxon>Bacillaceae</taxon>
        <taxon>Peribacillus</taxon>
    </lineage>
</organism>
<dbReference type="NCBIfam" id="TIGR02104">
    <property type="entry name" value="pulA_typeI"/>
    <property type="match status" value="1"/>
</dbReference>
<comment type="caution">
    <text evidence="3">The sequence shown here is derived from an EMBL/GenBank/DDBJ whole genome shotgun (WGS) entry which is preliminary data.</text>
</comment>